<sequence>MTLDDYKLTGQEIHLADYPCHVLSKEDDEKLKDSLYEDLVPDLVDWHNRLTAEGTRGVLIVLQALDAAGKDEIIRYIFSTLQPQALKVTSFQKPSDNEKAHDYLWRMHEGLPARGEIAILNRSYYEDIIAPQIHQSLDSEEQPEEIKADPELIEKRYEQIKGFEDYLTANGFPVLKLFFNMSKDTQRDRLLERIENPKKNYEFSLSDIEDRKQWDHYQEVFEGMLNHTATATAPWYVLPADNPWLSRQIATQALIEILAQLDPQYPEFSEEERAEIKKVADQLRRGEI</sequence>
<reference evidence="6" key="2">
    <citation type="submission" date="2016-01" db="EMBL/GenBank/DDBJ databases">
        <title>Six Aerococcus type strain genome sequencing and assembly using PacBio and Illumina Hiseq.</title>
        <authorList>
            <person name="Carkaci D."/>
            <person name="Dargis R."/>
            <person name="Nielsen X.C."/>
            <person name="Skovgaard O."/>
            <person name="Fuursted K."/>
            <person name="Christensen J.J."/>
        </authorList>
    </citation>
    <scope>NUCLEOTIDE SEQUENCE [LARGE SCALE GENOMIC DNA]</scope>
    <source>
        <strain evidence="6">CCUG43001</strain>
    </source>
</reference>
<reference evidence="4 6" key="1">
    <citation type="journal article" date="2016" name="Genome Announc.">
        <title>Complete Genome Sequences of Aerococcus christensenii CCUG 28831T, Aerococcus sanguinicola CCUG 43001T, Aerococcus urinae CCUG 36881T, Aerococcus urinaeequi CCUG 28094T, Aerococcus urinaehominis CCUG 42038 BT, and Aerococcus viridans CCUG 4311T.</title>
        <authorList>
            <person name="Carkaci D."/>
            <person name="Dargis R."/>
            <person name="Nielsen X.C."/>
            <person name="Skovgaard O."/>
            <person name="Fuursted K."/>
            <person name="Christensen J.J."/>
        </authorList>
    </citation>
    <scope>NUCLEOTIDE SEQUENCE [LARGE SCALE GENOMIC DNA]</scope>
    <source>
        <strain evidence="4 6">CCUG43001</strain>
    </source>
</reference>
<dbReference type="InterPro" id="IPR027417">
    <property type="entry name" value="P-loop_NTPase"/>
</dbReference>
<dbReference type="Gene3D" id="3.40.50.300">
    <property type="entry name" value="P-loop containing nucleotide triphosphate hydrolases"/>
    <property type="match status" value="1"/>
</dbReference>
<dbReference type="InterPro" id="IPR016898">
    <property type="entry name" value="Polyphosphate_phosphotransfera"/>
</dbReference>
<organism evidence="4 6">
    <name type="scientific">Aerococcus sanguinicola</name>
    <dbReference type="NCBI Taxonomy" id="119206"/>
    <lineage>
        <taxon>Bacteria</taxon>
        <taxon>Bacillati</taxon>
        <taxon>Bacillota</taxon>
        <taxon>Bacilli</taxon>
        <taxon>Lactobacillales</taxon>
        <taxon>Aerococcaceae</taxon>
        <taxon>Aerococcus</taxon>
    </lineage>
</organism>
<dbReference type="InterPro" id="IPR022300">
    <property type="entry name" value="PPK2-rel_1"/>
</dbReference>
<evidence type="ECO:0000313" key="6">
    <source>
        <dbReference type="Proteomes" id="UP000069912"/>
    </source>
</evidence>
<dbReference type="GO" id="GO:0006797">
    <property type="term" value="P:polyphosphate metabolic process"/>
    <property type="evidence" value="ECO:0007669"/>
    <property type="project" value="InterPro"/>
</dbReference>
<dbReference type="AlphaFoldDB" id="A0A0X8FD90"/>
<evidence type="ECO:0000313" key="7">
    <source>
        <dbReference type="Proteomes" id="UP000234239"/>
    </source>
</evidence>
<dbReference type="EMBL" id="PKGY01000007">
    <property type="protein sequence ID" value="PKZ20711.1"/>
    <property type="molecule type" value="Genomic_DNA"/>
</dbReference>
<dbReference type="GO" id="GO:0008976">
    <property type="term" value="F:polyphosphate kinase activity"/>
    <property type="evidence" value="ECO:0007669"/>
    <property type="project" value="InterPro"/>
</dbReference>
<dbReference type="Proteomes" id="UP000069912">
    <property type="component" value="Chromosome"/>
</dbReference>
<dbReference type="KEGG" id="asan:AWM72_06240"/>
<dbReference type="NCBIfam" id="TIGR03709">
    <property type="entry name" value="PPK2_rel_1"/>
    <property type="match status" value="1"/>
</dbReference>
<dbReference type="EMBL" id="CP014160">
    <property type="protein sequence ID" value="AMB94387.1"/>
    <property type="molecule type" value="Genomic_DNA"/>
</dbReference>
<feature type="domain" description="Polyphosphate kinase-2-related" evidence="3">
    <location>
        <begin position="37"/>
        <end position="259"/>
    </location>
</feature>
<dbReference type="PIRSF" id="PIRSF028756">
    <property type="entry name" value="PPK2_prd"/>
    <property type="match status" value="1"/>
</dbReference>
<dbReference type="InterPro" id="IPR022488">
    <property type="entry name" value="PPK2-related"/>
</dbReference>
<gene>
    <name evidence="4" type="ORF">AWM72_06240</name>
    <name evidence="5" type="ORF">CYJ28_09500</name>
</gene>
<accession>A0A0X8FD90</accession>
<keyword evidence="1 4" id="KW-0808">Transferase</keyword>
<evidence type="ECO:0000313" key="4">
    <source>
        <dbReference type="EMBL" id="AMB94387.1"/>
    </source>
</evidence>
<evidence type="ECO:0000313" key="5">
    <source>
        <dbReference type="EMBL" id="PKZ20711.1"/>
    </source>
</evidence>
<dbReference type="GeneID" id="92903665"/>
<protein>
    <submittedName>
        <fullName evidence="4 5">Phosphate--nucleotide phosphotransferase</fullName>
    </submittedName>
</protein>
<evidence type="ECO:0000256" key="2">
    <source>
        <dbReference type="ARBA" id="ARBA00022777"/>
    </source>
</evidence>
<dbReference type="Proteomes" id="UP000234239">
    <property type="component" value="Unassembled WGS sequence"/>
</dbReference>
<keyword evidence="2" id="KW-0418">Kinase</keyword>
<dbReference type="SUPFAM" id="SSF52540">
    <property type="entry name" value="P-loop containing nucleoside triphosphate hydrolases"/>
    <property type="match status" value="1"/>
</dbReference>
<proteinExistence type="predicted"/>
<dbReference type="RefSeq" id="WP_067974947.1">
    <property type="nucleotide sequence ID" value="NZ_CAJHKM010000001.1"/>
</dbReference>
<name>A0A0X8FD90_9LACT</name>
<dbReference type="OrthoDB" id="9775224at2"/>
<keyword evidence="6" id="KW-1185">Reference proteome</keyword>
<reference evidence="5 7" key="3">
    <citation type="submission" date="2017-12" db="EMBL/GenBank/DDBJ databases">
        <title>Phylogenetic diversity of female urinary microbiome.</title>
        <authorList>
            <person name="Thomas-White K."/>
            <person name="Wolfe A.J."/>
        </authorList>
    </citation>
    <scope>NUCLEOTIDE SEQUENCE [LARGE SCALE GENOMIC DNA]</scope>
    <source>
        <strain evidence="5 7">UMB0139</strain>
    </source>
</reference>
<dbReference type="PANTHER" id="PTHR34383">
    <property type="entry name" value="POLYPHOSPHATE:AMP PHOSPHOTRANSFERASE-RELATED"/>
    <property type="match status" value="1"/>
</dbReference>
<evidence type="ECO:0000259" key="3">
    <source>
        <dbReference type="Pfam" id="PF03976"/>
    </source>
</evidence>
<dbReference type="PANTHER" id="PTHR34383:SF3">
    <property type="entry name" value="POLYPHOSPHATE:AMP PHOSPHOTRANSFERASE"/>
    <property type="match status" value="1"/>
</dbReference>
<dbReference type="Pfam" id="PF03976">
    <property type="entry name" value="PPK2"/>
    <property type="match status" value="1"/>
</dbReference>
<evidence type="ECO:0000256" key="1">
    <source>
        <dbReference type="ARBA" id="ARBA00022679"/>
    </source>
</evidence>